<feature type="region of interest" description="Disordered" evidence="1">
    <location>
        <begin position="34"/>
        <end position="70"/>
    </location>
</feature>
<evidence type="ECO:0000256" key="2">
    <source>
        <dbReference type="SAM" id="Phobius"/>
    </source>
</evidence>
<sequence>MLAILAQKYKGSVKAIWNFKFEVDRKMVEEWRKNADTHKMSPEEVRAAGVEASKRPPGHNPGGVLHQTRKLPVSMTSMTIGGVLITGAIGYSVLYSRKKREATALDVAKVTVGVADPSDTHPRK</sequence>
<organism evidence="3 4">
    <name type="scientific">Hibiscus sabdariffa</name>
    <name type="common">roselle</name>
    <dbReference type="NCBI Taxonomy" id="183260"/>
    <lineage>
        <taxon>Eukaryota</taxon>
        <taxon>Viridiplantae</taxon>
        <taxon>Streptophyta</taxon>
        <taxon>Embryophyta</taxon>
        <taxon>Tracheophyta</taxon>
        <taxon>Spermatophyta</taxon>
        <taxon>Magnoliopsida</taxon>
        <taxon>eudicotyledons</taxon>
        <taxon>Gunneridae</taxon>
        <taxon>Pentapetalae</taxon>
        <taxon>rosids</taxon>
        <taxon>malvids</taxon>
        <taxon>Malvales</taxon>
        <taxon>Malvaceae</taxon>
        <taxon>Malvoideae</taxon>
        <taxon>Hibiscus</taxon>
    </lineage>
</organism>
<feature type="transmembrane region" description="Helical" evidence="2">
    <location>
        <begin position="73"/>
        <end position="94"/>
    </location>
</feature>
<evidence type="ECO:0000313" key="3">
    <source>
        <dbReference type="EMBL" id="KAK8475806.1"/>
    </source>
</evidence>
<evidence type="ECO:0000313" key="4">
    <source>
        <dbReference type="Proteomes" id="UP001396334"/>
    </source>
</evidence>
<dbReference type="PANTHER" id="PTHR33919:SF1">
    <property type="entry name" value="OS09G0127700 PROTEIN"/>
    <property type="match status" value="1"/>
</dbReference>
<evidence type="ECO:0008006" key="5">
    <source>
        <dbReference type="Google" id="ProtNLM"/>
    </source>
</evidence>
<comment type="caution">
    <text evidence="3">The sequence shown here is derived from an EMBL/GenBank/DDBJ whole genome shotgun (WGS) entry which is preliminary data.</text>
</comment>
<dbReference type="Proteomes" id="UP001396334">
    <property type="component" value="Unassembled WGS sequence"/>
</dbReference>
<evidence type="ECO:0000256" key="1">
    <source>
        <dbReference type="SAM" id="MobiDB-lite"/>
    </source>
</evidence>
<protein>
    <recommendedName>
        <fullName evidence="5">Transmembrane protein</fullName>
    </recommendedName>
</protein>
<gene>
    <name evidence="3" type="ORF">V6N11_081665</name>
</gene>
<reference evidence="3 4" key="1">
    <citation type="journal article" date="2024" name="G3 (Bethesda)">
        <title>Genome assembly of Hibiscus sabdariffa L. provides insights into metabolisms of medicinal natural products.</title>
        <authorList>
            <person name="Kim T."/>
        </authorList>
    </citation>
    <scope>NUCLEOTIDE SEQUENCE [LARGE SCALE GENOMIC DNA]</scope>
    <source>
        <strain evidence="3">TK-2024</strain>
        <tissue evidence="3">Old leaves</tissue>
    </source>
</reference>
<accession>A0ABR1Z7K6</accession>
<keyword evidence="4" id="KW-1185">Reference proteome</keyword>
<dbReference type="EMBL" id="JBBPBN010002502">
    <property type="protein sequence ID" value="KAK8475806.1"/>
    <property type="molecule type" value="Genomic_DNA"/>
</dbReference>
<feature type="compositionally biased region" description="Basic and acidic residues" evidence="1">
    <location>
        <begin position="34"/>
        <end position="46"/>
    </location>
</feature>
<proteinExistence type="predicted"/>
<keyword evidence="2" id="KW-0472">Membrane</keyword>
<keyword evidence="2" id="KW-1133">Transmembrane helix</keyword>
<name>A0ABR1Z7K6_9ROSI</name>
<keyword evidence="2" id="KW-0812">Transmembrane</keyword>
<dbReference type="PANTHER" id="PTHR33919">
    <property type="entry name" value="OS09G0127700 PROTEIN"/>
    <property type="match status" value="1"/>
</dbReference>